<feature type="compositionally biased region" description="Low complexity" evidence="1">
    <location>
        <begin position="1"/>
        <end position="20"/>
    </location>
</feature>
<dbReference type="EMBL" id="CP045226">
    <property type="protein sequence ID" value="QFS44803.1"/>
    <property type="molecule type" value="Genomic_DNA"/>
</dbReference>
<evidence type="ECO:0000256" key="1">
    <source>
        <dbReference type="SAM" id="MobiDB-lite"/>
    </source>
</evidence>
<feature type="region of interest" description="Disordered" evidence="1">
    <location>
        <begin position="1"/>
        <end position="26"/>
    </location>
</feature>
<reference evidence="2 3" key="1">
    <citation type="submission" date="2019-10" db="EMBL/GenBank/DDBJ databases">
        <title>Genomic and transcriptomic insights into the perfect genentic adaptation of a filamentous nitrogen-fixing cyanobacterium to rice fields.</title>
        <authorList>
            <person name="Chen Z."/>
        </authorList>
    </citation>
    <scope>NUCLEOTIDE SEQUENCE [LARGE SCALE GENOMIC DNA]</scope>
    <source>
        <strain evidence="2">CCNUC1</strain>
    </source>
</reference>
<evidence type="ECO:0008006" key="4">
    <source>
        <dbReference type="Google" id="ProtNLM"/>
    </source>
</evidence>
<accession>A0A5P8VWK2</accession>
<sequence length="61" mass="6869">MVNTSRSHPTPTDSTSDIPPLESGDRLIRPEFERRYNAMPNLKKAELIEGVVYVASPLHFS</sequence>
<dbReference type="Proteomes" id="UP000326678">
    <property type="component" value="Chromosome Gxm1"/>
</dbReference>
<organism evidence="2 3">
    <name type="scientific">Nostoc sphaeroides CCNUC1</name>
    <dbReference type="NCBI Taxonomy" id="2653204"/>
    <lineage>
        <taxon>Bacteria</taxon>
        <taxon>Bacillati</taxon>
        <taxon>Cyanobacteriota</taxon>
        <taxon>Cyanophyceae</taxon>
        <taxon>Nostocales</taxon>
        <taxon>Nostocaceae</taxon>
        <taxon>Nostoc</taxon>
    </lineage>
</organism>
<name>A0A5P8VWK2_9NOSO</name>
<evidence type="ECO:0000313" key="3">
    <source>
        <dbReference type="Proteomes" id="UP000326678"/>
    </source>
</evidence>
<keyword evidence="3" id="KW-1185">Reference proteome</keyword>
<gene>
    <name evidence="2" type="ORF">GXM_02278</name>
</gene>
<evidence type="ECO:0000313" key="2">
    <source>
        <dbReference type="EMBL" id="QFS44803.1"/>
    </source>
</evidence>
<proteinExistence type="predicted"/>
<dbReference type="AlphaFoldDB" id="A0A5P8VWK2"/>
<protein>
    <recommendedName>
        <fullName evidence="4">Uma2 family endonuclease</fullName>
    </recommendedName>
</protein>
<dbReference type="KEGG" id="nsh:GXM_02278"/>